<dbReference type="AlphaFoldDB" id="A0A4Z2DX22"/>
<evidence type="ECO:0000313" key="6">
    <source>
        <dbReference type="EMBL" id="TNN20987.1"/>
    </source>
</evidence>
<dbReference type="SMART" id="SM00320">
    <property type="entry name" value="WD40"/>
    <property type="match status" value="4"/>
</dbReference>
<proteinExistence type="predicted"/>
<sequence length="540" mass="61448">MLLFWYQDLKFGPVNCVSFATTNLFADITSRKQQSSFLEFIKDKVYPTCATINAEPFIVEDFIVGTSNAVMIAVTVEGGFKKIILRDHDSDVNGLTTHPILNHVATCSHSGLIKVYDYESKLAIAMKCFGVDNPIQSCSYDKTGQYIAIGFVNGNVRILDSLTLNEITSESFTYGKGPITHIDFSYCYNYCAYADSAFTTTLLLHSNSNESGDSWYYVARVRAHNRKITDLLFWRLTDSRKSRLFTLSEDRTLAEYDLYNSKKHSLPVIARYQIEQLAKPLCLSMLPLSSCYKEEFIFISNSASKVKLYNTSTLMCRKTVSLFPEGIEYTKVIPLISQADASSYFMVCISKERLGLIMLPIDGDPLKYTNIIAHPSNGRGVGHAQGLAIDRNGHYAFTAGGPDSCVHMWMLNPSVLEKTITTANCMKKRFYNFLPRDFLEEMKDYFYYSMIRTQGIRCMDERKTSLTIPMTEIPSVMRAVGFYPTEMEIENMINEIKYSRFCDTGEYTTEVDLDTFIQLYCNHRPFQGVLYKDVENASTF</sequence>
<dbReference type="Proteomes" id="UP000311919">
    <property type="component" value="Unassembled WGS sequence"/>
</dbReference>
<name>A0A4Z2DX22_SCHJA</name>
<keyword evidence="7" id="KW-1185">Reference proteome</keyword>
<gene>
    <name evidence="6" type="ORF">EWB00_001387</name>
</gene>
<protein>
    <recommendedName>
        <fullName evidence="5">Cilia- and flagella-associated protein 251</fullName>
    </recommendedName>
</protein>
<dbReference type="GO" id="GO:0031514">
    <property type="term" value="C:motile cilium"/>
    <property type="evidence" value="ECO:0007669"/>
    <property type="project" value="TreeGrafter"/>
</dbReference>
<dbReference type="InterPro" id="IPR015943">
    <property type="entry name" value="WD40/YVTN_repeat-like_dom_sf"/>
</dbReference>
<dbReference type="Gene3D" id="1.10.238.10">
    <property type="entry name" value="EF-hand"/>
    <property type="match status" value="1"/>
</dbReference>
<comment type="subcellular location">
    <subcellularLocation>
        <location evidence="1">Cell projection</location>
        <location evidence="1">Cilium</location>
    </subcellularLocation>
</comment>
<evidence type="ECO:0000256" key="3">
    <source>
        <dbReference type="ARBA" id="ARBA00022737"/>
    </source>
</evidence>
<dbReference type="EMBL" id="SKCS01000015">
    <property type="protein sequence ID" value="TNN20987.1"/>
    <property type="molecule type" value="Genomic_DNA"/>
</dbReference>
<keyword evidence="6" id="KW-0969">Cilium</keyword>
<keyword evidence="4" id="KW-0966">Cell projection</keyword>
<dbReference type="SUPFAM" id="SSF50978">
    <property type="entry name" value="WD40 repeat-like"/>
    <property type="match status" value="1"/>
</dbReference>
<keyword evidence="3" id="KW-0677">Repeat</keyword>
<keyword evidence="2" id="KW-0853">WD repeat</keyword>
<organism evidence="6 7">
    <name type="scientific">Schistosoma japonicum</name>
    <name type="common">Blood fluke</name>
    <dbReference type="NCBI Taxonomy" id="6182"/>
    <lineage>
        <taxon>Eukaryota</taxon>
        <taxon>Metazoa</taxon>
        <taxon>Spiralia</taxon>
        <taxon>Lophotrochozoa</taxon>
        <taxon>Platyhelminthes</taxon>
        <taxon>Trematoda</taxon>
        <taxon>Digenea</taxon>
        <taxon>Strigeidida</taxon>
        <taxon>Schistosomatoidea</taxon>
        <taxon>Schistosomatidae</taxon>
        <taxon>Schistosoma</taxon>
    </lineage>
</organism>
<evidence type="ECO:0000256" key="5">
    <source>
        <dbReference type="ARBA" id="ARBA00040994"/>
    </source>
</evidence>
<dbReference type="InterPro" id="IPR036322">
    <property type="entry name" value="WD40_repeat_dom_sf"/>
</dbReference>
<dbReference type="Gene3D" id="2.130.10.10">
    <property type="entry name" value="YVTN repeat-like/Quinoprotein amine dehydrogenase"/>
    <property type="match status" value="1"/>
</dbReference>
<comment type="caution">
    <text evidence="6">The sequence shown here is derived from an EMBL/GenBank/DDBJ whole genome shotgun (WGS) entry which is preliminary data.</text>
</comment>
<reference evidence="6 7" key="1">
    <citation type="submission" date="2019-03" db="EMBL/GenBank/DDBJ databases">
        <title>An improved genome assembly of the fluke Schistosoma japonicum.</title>
        <authorList>
            <person name="Hu W."/>
            <person name="Luo F."/>
            <person name="Yin M."/>
            <person name="Mo X."/>
            <person name="Sun C."/>
            <person name="Wu Q."/>
            <person name="Zhu B."/>
            <person name="Xiang M."/>
            <person name="Wang J."/>
            <person name="Wang Y."/>
            <person name="Zhang T."/>
            <person name="Xu B."/>
            <person name="Zheng H."/>
            <person name="Feng Z."/>
        </authorList>
    </citation>
    <scope>NUCLEOTIDE SEQUENCE [LARGE SCALE GENOMIC DNA]</scope>
    <source>
        <strain evidence="6">HuSjv2</strain>
        <tissue evidence="6">Worms</tissue>
    </source>
</reference>
<evidence type="ECO:0000256" key="1">
    <source>
        <dbReference type="ARBA" id="ARBA00004138"/>
    </source>
</evidence>
<dbReference type="PANTHER" id="PTHR13720">
    <property type="entry name" value="WD-40 REPEAT PROTEIN"/>
    <property type="match status" value="1"/>
</dbReference>
<dbReference type="InterPro" id="IPR001680">
    <property type="entry name" value="WD40_rpt"/>
</dbReference>
<dbReference type="PANTHER" id="PTHR13720:SF13">
    <property type="entry name" value="CILIA- AND FLAGELLA-ASSOCIATED PROTEIN 251"/>
    <property type="match status" value="1"/>
</dbReference>
<dbReference type="STRING" id="6182.A0A4Z2DX22"/>
<evidence type="ECO:0000256" key="4">
    <source>
        <dbReference type="ARBA" id="ARBA00023273"/>
    </source>
</evidence>
<accession>A0A4Z2DX22</accession>
<evidence type="ECO:0000313" key="7">
    <source>
        <dbReference type="Proteomes" id="UP000311919"/>
    </source>
</evidence>
<keyword evidence="6" id="KW-0282">Flagellum</keyword>
<dbReference type="InterPro" id="IPR050630">
    <property type="entry name" value="WD_repeat_EMAP"/>
</dbReference>
<dbReference type="OrthoDB" id="4899631at2759"/>
<dbReference type="Pfam" id="PF00400">
    <property type="entry name" value="WD40"/>
    <property type="match status" value="1"/>
</dbReference>
<evidence type="ECO:0000256" key="2">
    <source>
        <dbReference type="ARBA" id="ARBA00022574"/>
    </source>
</evidence>